<evidence type="ECO:0000259" key="9">
    <source>
        <dbReference type="PROSITE" id="PS50157"/>
    </source>
</evidence>
<evidence type="ECO:0000256" key="5">
    <source>
        <dbReference type="ARBA" id="ARBA00022833"/>
    </source>
</evidence>
<dbReference type="PROSITE" id="PS50157">
    <property type="entry name" value="ZINC_FINGER_C2H2_2"/>
    <property type="match status" value="1"/>
</dbReference>
<evidence type="ECO:0000256" key="3">
    <source>
        <dbReference type="ARBA" id="ARBA00022737"/>
    </source>
</evidence>
<evidence type="ECO:0000313" key="11">
    <source>
        <dbReference type="Proteomes" id="UP000616885"/>
    </source>
</evidence>
<dbReference type="InterPro" id="IPR051059">
    <property type="entry name" value="VerF-like"/>
</dbReference>
<sequence length="764" mass="84746">MTAFLARSERPSGGRIRTKQSKPTPCKFSCTHCEATFKRVAHLRRHDKTRTFLLSYRSTGVSALTVASASLDQNEKPYRCELCPVSSSRKDVILRHTRNFHPEIASANAEDDLGLISDAEHVAPSVNASTPPSASPRMAPADPTLWALSSPGDPEQSGDGLKTPVSQALLTEGVKNLENDLPVPAATQLLEPELCSNEDTGSSGITLPDHEIHDFLAASEFAMPNTWGIFASGATPFLNPADFLPDWERDAPVTALVEHLPPVLPMSYPHDSPSRSCFTLTNDEYEKVVANFTESDPSGALLQFRFPSKHAVIRFVRAFFKHMAPQFPVLHPPTFDVTLVPTPLFIEIMACGAMYSRERRTAEKLHRVGLQLSSEHWKRGSETQLWLLQANLLMTFFEAYNADWKVPQRAITMLSETAKLAHEAYSAIKGLSKSNYKNWVRLESTVRCMAGMIIIGATLNSTMKEEYFKILGMDFDFTLPAMTSVWMKNEGDWEQPVDAPDISETMRLIHTGKRYGPSLSDLGLLTIVSTFLAHVSSFELLTGSRHPLLWTAFVTEMSGPVQVLDELCKRPSACMSEDGITRSPLLKTARALLDSIYYHLYGSSQLSIMKELLGCPDILVDSESFNQLLRELSTNNFDKALKRAAEVFLEETRQGLQYLGSLEASHFGPVSTTAVFERGLILCCYLQTKRSHSPMTSSQSPLDALISEGIAEVESQQVSDYKHRTSAIPLLASSMILRDTSVWKWPPVVSSKLEALVEKLNLVS</sequence>
<dbReference type="InterPro" id="IPR036236">
    <property type="entry name" value="Znf_C2H2_sf"/>
</dbReference>
<gene>
    <name evidence="10" type="ORF">IM811_002228</name>
</gene>
<accession>A0A8H7TUK2</accession>
<dbReference type="EMBL" id="JADCTT010000001">
    <property type="protein sequence ID" value="KAF9760534.1"/>
    <property type="molecule type" value="Genomic_DNA"/>
</dbReference>
<evidence type="ECO:0000256" key="4">
    <source>
        <dbReference type="ARBA" id="ARBA00022771"/>
    </source>
</evidence>
<keyword evidence="6" id="KW-0539">Nucleus</keyword>
<evidence type="ECO:0000256" key="6">
    <source>
        <dbReference type="ARBA" id="ARBA00023242"/>
    </source>
</evidence>
<dbReference type="GO" id="GO:0005634">
    <property type="term" value="C:nucleus"/>
    <property type="evidence" value="ECO:0007669"/>
    <property type="project" value="UniProtKB-SubCell"/>
</dbReference>
<comment type="subcellular location">
    <subcellularLocation>
        <location evidence="1">Nucleus</location>
    </subcellularLocation>
</comment>
<dbReference type="GO" id="GO:0006351">
    <property type="term" value="P:DNA-templated transcription"/>
    <property type="evidence" value="ECO:0007669"/>
    <property type="project" value="InterPro"/>
</dbReference>
<dbReference type="AlphaFoldDB" id="A0A8H7TUK2"/>
<dbReference type="Gene3D" id="3.30.160.60">
    <property type="entry name" value="Classic Zinc Finger"/>
    <property type="match status" value="1"/>
</dbReference>
<keyword evidence="3" id="KW-0677">Repeat</keyword>
<dbReference type="GO" id="GO:0000981">
    <property type="term" value="F:DNA-binding transcription factor activity, RNA polymerase II-specific"/>
    <property type="evidence" value="ECO:0007669"/>
    <property type="project" value="InterPro"/>
</dbReference>
<evidence type="ECO:0000256" key="2">
    <source>
        <dbReference type="ARBA" id="ARBA00022723"/>
    </source>
</evidence>
<keyword evidence="2" id="KW-0479">Metal-binding</keyword>
<dbReference type="Pfam" id="PF04082">
    <property type="entry name" value="Fungal_trans"/>
    <property type="match status" value="1"/>
</dbReference>
<evidence type="ECO:0000256" key="8">
    <source>
        <dbReference type="SAM" id="MobiDB-lite"/>
    </source>
</evidence>
<proteinExistence type="predicted"/>
<dbReference type="GO" id="GO:0000785">
    <property type="term" value="C:chromatin"/>
    <property type="evidence" value="ECO:0007669"/>
    <property type="project" value="TreeGrafter"/>
</dbReference>
<keyword evidence="5" id="KW-0862">Zinc</keyword>
<evidence type="ECO:0000256" key="7">
    <source>
        <dbReference type="PROSITE-ProRule" id="PRU00042"/>
    </source>
</evidence>
<dbReference type="Proteomes" id="UP000616885">
    <property type="component" value="Unassembled WGS sequence"/>
</dbReference>
<dbReference type="CDD" id="cd12148">
    <property type="entry name" value="fungal_TF_MHR"/>
    <property type="match status" value="1"/>
</dbReference>
<comment type="caution">
    <text evidence="10">The sequence shown here is derived from an EMBL/GenBank/DDBJ whole genome shotgun (WGS) entry which is preliminary data.</text>
</comment>
<dbReference type="PANTHER" id="PTHR40626">
    <property type="entry name" value="MIP31509P"/>
    <property type="match status" value="1"/>
</dbReference>
<name>A0A8H7TUK2_BIOOC</name>
<dbReference type="InterPro" id="IPR013087">
    <property type="entry name" value="Znf_C2H2_type"/>
</dbReference>
<evidence type="ECO:0000313" key="10">
    <source>
        <dbReference type="EMBL" id="KAF9760534.1"/>
    </source>
</evidence>
<dbReference type="PANTHER" id="PTHR40626:SF11">
    <property type="entry name" value="ZINC FINGER PROTEIN YPR022C"/>
    <property type="match status" value="1"/>
</dbReference>
<dbReference type="GO" id="GO:0008270">
    <property type="term" value="F:zinc ion binding"/>
    <property type="evidence" value="ECO:0007669"/>
    <property type="project" value="UniProtKB-KW"/>
</dbReference>
<dbReference type="InterPro" id="IPR007219">
    <property type="entry name" value="XnlR_reg_dom"/>
</dbReference>
<dbReference type="SUPFAM" id="SSF57667">
    <property type="entry name" value="beta-beta-alpha zinc fingers"/>
    <property type="match status" value="1"/>
</dbReference>
<protein>
    <recommendedName>
        <fullName evidence="9">C2H2-type domain-containing protein</fullName>
    </recommendedName>
</protein>
<feature type="region of interest" description="Disordered" evidence="8">
    <location>
        <begin position="125"/>
        <end position="161"/>
    </location>
</feature>
<reference evidence="10" key="1">
    <citation type="submission" date="2020-10" db="EMBL/GenBank/DDBJ databases">
        <title>High-Quality Genome Resource of Clonostachys rosea strain S41 by Oxford Nanopore Long-Read Sequencing.</title>
        <authorList>
            <person name="Wang H."/>
        </authorList>
    </citation>
    <scope>NUCLEOTIDE SEQUENCE</scope>
    <source>
        <strain evidence="10">S41</strain>
    </source>
</reference>
<evidence type="ECO:0000256" key="1">
    <source>
        <dbReference type="ARBA" id="ARBA00004123"/>
    </source>
</evidence>
<organism evidence="10 11">
    <name type="scientific">Bionectria ochroleuca</name>
    <name type="common">Gliocladium roseum</name>
    <dbReference type="NCBI Taxonomy" id="29856"/>
    <lineage>
        <taxon>Eukaryota</taxon>
        <taxon>Fungi</taxon>
        <taxon>Dikarya</taxon>
        <taxon>Ascomycota</taxon>
        <taxon>Pezizomycotina</taxon>
        <taxon>Sordariomycetes</taxon>
        <taxon>Hypocreomycetidae</taxon>
        <taxon>Hypocreales</taxon>
        <taxon>Bionectriaceae</taxon>
        <taxon>Clonostachys</taxon>
    </lineage>
</organism>
<feature type="domain" description="C2H2-type" evidence="9">
    <location>
        <begin position="28"/>
        <end position="51"/>
    </location>
</feature>
<feature type="region of interest" description="Disordered" evidence="8">
    <location>
        <begin position="1"/>
        <end position="23"/>
    </location>
</feature>
<dbReference type="SMART" id="SM00355">
    <property type="entry name" value="ZnF_C2H2"/>
    <property type="match status" value="2"/>
</dbReference>
<dbReference type="GO" id="GO:0000978">
    <property type="term" value="F:RNA polymerase II cis-regulatory region sequence-specific DNA binding"/>
    <property type="evidence" value="ECO:0007669"/>
    <property type="project" value="InterPro"/>
</dbReference>
<keyword evidence="4 7" id="KW-0863">Zinc-finger</keyword>